<accession>A0A1G6JZH9</accession>
<evidence type="ECO:0000313" key="2">
    <source>
        <dbReference type="Proteomes" id="UP000243468"/>
    </source>
</evidence>
<protein>
    <submittedName>
        <fullName evidence="1">Uncharacterized protein</fullName>
    </submittedName>
</protein>
<organism evidence="1 2">
    <name type="scientific">Acinetobacter kookii</name>
    <dbReference type="NCBI Taxonomy" id="1226327"/>
    <lineage>
        <taxon>Bacteria</taxon>
        <taxon>Pseudomonadati</taxon>
        <taxon>Pseudomonadota</taxon>
        <taxon>Gammaproteobacteria</taxon>
        <taxon>Moraxellales</taxon>
        <taxon>Moraxellaceae</taxon>
        <taxon>Acinetobacter</taxon>
    </lineage>
</organism>
<dbReference type="Proteomes" id="UP000243468">
    <property type="component" value="Unassembled WGS sequence"/>
</dbReference>
<keyword evidence="2" id="KW-1185">Reference proteome</keyword>
<evidence type="ECO:0000313" key="1">
    <source>
        <dbReference type="EMBL" id="SDC24103.1"/>
    </source>
</evidence>
<gene>
    <name evidence="1" type="ORF">SAMN05421732_104119</name>
</gene>
<reference evidence="2" key="1">
    <citation type="submission" date="2016-09" db="EMBL/GenBank/DDBJ databases">
        <authorList>
            <person name="Varghese N."/>
            <person name="Submissions S."/>
        </authorList>
    </citation>
    <scope>NUCLEOTIDE SEQUENCE [LARGE SCALE GENOMIC DNA]</scope>
    <source>
        <strain evidence="2">ANC 4667</strain>
    </source>
</reference>
<sequence length="101" mass="12413">MITLEKILLWDLSCLICNLVKSECETNNIYEDKAEYFTRCLIKYTEIKGYEYLIVKTHLTITLIINEFKFTFWVVEIPEIQSWRLFKKYVFKELKYNFYKI</sequence>
<name>A0A1G6JZH9_9GAMM</name>
<dbReference type="EMBL" id="FMYO01000004">
    <property type="protein sequence ID" value="SDC24103.1"/>
    <property type="molecule type" value="Genomic_DNA"/>
</dbReference>
<dbReference type="STRING" id="1226327.SAMN05421732_104119"/>
<dbReference type="AlphaFoldDB" id="A0A1G6JZH9"/>
<proteinExistence type="predicted"/>